<sequence>MTQSNSMPNDPVYTERAAESSSSEDLFVNIFQEALGFERTQLLIPQYPAIDIYGTGRLIDFAFISRLDKYAFEIDGEVWHSPGGEMVDAESYRDQLLRQNSLVYQGWKVYRWTDVQLAIDIERIKEQLLLFLEREIAEGTLDGFLPRQEGGEVSLREHQTDALQELQKLRNEGKTISLLTHATGTGKTHIALSDAKSLGLRTLYLAHRTPLLSQTQERFAEIWPDASSAIYRKNQGKPNTQIVLSTIQTMAANLNNFEPKEFGYIIIDEGHHAAAETYRKVIGYFQPKFILGLTATPERHDGQSLIEIFQNYAHRLDLSEAIARGLLVPIRCVRVQTNIDLTKIRFNGVDYRSNDLGQYLFIPSRDRLIAETYVNHALGKRAVCFCIDVKHSEQMAEEFQRRGVKAAHVSGRMKHDQRQEILNAYQAGEIQVLCACDILNEGWDSPETEVLLMARPTLSKVIYIQQLGRGTRPAPGKNYLLVFDFIDNTNRYAQAMNAHRLFGDNSYIPGGLVAAPDKMIEEEKRQIDQGEKSVVILNLNIWVDRYEPVDIFRWQDEVKEMYQASELEAALGIGESVVRRWVESDRITPDHTIELGNRVYHYFKKDRLEEIRSTFNIAPLTNEDIKERFFDFVSRMDMNTSYKPVLLLGLLKLADAAGRIKTTELTGFFRDFYQQRLTEGLVVEGKKKKMSRVAELSDNEIEGIMLTKPFEKFERRKFVRRLKELTILKFSEPLWRSLTDQDKAELQKMAKAALQKYYARYSQ</sequence>
<name>A0AAU8JGA2_9CYAN</name>
<feature type="domain" description="Helicase ATP-binding" evidence="1">
    <location>
        <begin position="168"/>
        <end position="315"/>
    </location>
</feature>
<keyword evidence="3" id="KW-0547">Nucleotide-binding</keyword>
<dbReference type="RefSeq" id="WP_354635632.1">
    <property type="nucleotide sequence ID" value="NZ_CP159837.1"/>
</dbReference>
<reference evidence="3" key="1">
    <citation type="submission" date="2024-07" db="EMBL/GenBank/DDBJ databases">
        <authorList>
            <person name="Kim Y.J."/>
            <person name="Jeong J.Y."/>
        </authorList>
    </citation>
    <scope>NUCLEOTIDE SEQUENCE</scope>
    <source>
        <strain evidence="3">GIHE-MW2</strain>
    </source>
</reference>
<organism evidence="3">
    <name type="scientific">Planktothricoides raciborskii GIHE-MW2</name>
    <dbReference type="NCBI Taxonomy" id="2792601"/>
    <lineage>
        <taxon>Bacteria</taxon>
        <taxon>Bacillati</taxon>
        <taxon>Cyanobacteriota</taxon>
        <taxon>Cyanophyceae</taxon>
        <taxon>Oscillatoriophycideae</taxon>
        <taxon>Oscillatoriales</taxon>
        <taxon>Oscillatoriaceae</taxon>
        <taxon>Planktothricoides</taxon>
    </lineage>
</organism>
<dbReference type="PROSITE" id="PS51194">
    <property type="entry name" value="HELICASE_CTER"/>
    <property type="match status" value="1"/>
</dbReference>
<keyword evidence="3" id="KW-0067">ATP-binding</keyword>
<dbReference type="InterPro" id="IPR001650">
    <property type="entry name" value="Helicase_C-like"/>
</dbReference>
<evidence type="ECO:0000259" key="2">
    <source>
        <dbReference type="PROSITE" id="PS51194"/>
    </source>
</evidence>
<evidence type="ECO:0000313" key="3">
    <source>
        <dbReference type="EMBL" id="XCM37859.1"/>
    </source>
</evidence>
<proteinExistence type="predicted"/>
<dbReference type="EMBL" id="CP159837">
    <property type="protein sequence ID" value="XCM37859.1"/>
    <property type="molecule type" value="Genomic_DNA"/>
</dbReference>
<dbReference type="GO" id="GO:0005524">
    <property type="term" value="F:ATP binding"/>
    <property type="evidence" value="ECO:0007669"/>
    <property type="project" value="InterPro"/>
</dbReference>
<accession>A0AAU8JGA2</accession>
<dbReference type="InterPro" id="IPR050742">
    <property type="entry name" value="Helicase_Restrict-Modif_Enz"/>
</dbReference>
<dbReference type="GO" id="GO:0005829">
    <property type="term" value="C:cytosol"/>
    <property type="evidence" value="ECO:0007669"/>
    <property type="project" value="TreeGrafter"/>
</dbReference>
<dbReference type="GO" id="GO:0016787">
    <property type="term" value="F:hydrolase activity"/>
    <property type="evidence" value="ECO:0007669"/>
    <property type="project" value="InterPro"/>
</dbReference>
<dbReference type="SUPFAM" id="SSF52540">
    <property type="entry name" value="P-loop containing nucleoside triphosphate hydrolases"/>
    <property type="match status" value="1"/>
</dbReference>
<dbReference type="PANTHER" id="PTHR47396">
    <property type="entry name" value="TYPE I RESTRICTION ENZYME ECOKI R PROTEIN"/>
    <property type="match status" value="1"/>
</dbReference>
<dbReference type="AlphaFoldDB" id="A0AAU8JGA2"/>
<dbReference type="Gene3D" id="3.40.50.300">
    <property type="entry name" value="P-loop containing nucleotide triphosphate hydrolases"/>
    <property type="match status" value="2"/>
</dbReference>
<dbReference type="InterPro" id="IPR027417">
    <property type="entry name" value="P-loop_NTPase"/>
</dbReference>
<keyword evidence="3" id="KW-0347">Helicase</keyword>
<dbReference type="GO" id="GO:0004386">
    <property type="term" value="F:helicase activity"/>
    <property type="evidence" value="ECO:0007669"/>
    <property type="project" value="UniProtKB-KW"/>
</dbReference>
<dbReference type="SMART" id="SM00490">
    <property type="entry name" value="HELICc"/>
    <property type="match status" value="1"/>
</dbReference>
<dbReference type="SMART" id="SM00487">
    <property type="entry name" value="DEXDc"/>
    <property type="match status" value="1"/>
</dbReference>
<dbReference type="InterPro" id="IPR006935">
    <property type="entry name" value="Helicase/UvrB_N"/>
</dbReference>
<dbReference type="PROSITE" id="PS51192">
    <property type="entry name" value="HELICASE_ATP_BIND_1"/>
    <property type="match status" value="1"/>
</dbReference>
<dbReference type="Pfam" id="PF04851">
    <property type="entry name" value="ResIII"/>
    <property type="match status" value="1"/>
</dbReference>
<dbReference type="InterPro" id="IPR014001">
    <property type="entry name" value="Helicase_ATP-bd"/>
</dbReference>
<dbReference type="GO" id="GO:0003677">
    <property type="term" value="F:DNA binding"/>
    <property type="evidence" value="ECO:0007669"/>
    <property type="project" value="InterPro"/>
</dbReference>
<protein>
    <submittedName>
        <fullName evidence="3">DEAD/DEAH box helicase family protein</fullName>
    </submittedName>
</protein>
<dbReference type="CDD" id="cd18799">
    <property type="entry name" value="SF2_C_EcoAI-like"/>
    <property type="match status" value="1"/>
</dbReference>
<dbReference type="PANTHER" id="PTHR47396:SF1">
    <property type="entry name" value="ATP-DEPENDENT HELICASE IRC3-RELATED"/>
    <property type="match status" value="1"/>
</dbReference>
<dbReference type="Pfam" id="PF00271">
    <property type="entry name" value="Helicase_C"/>
    <property type="match status" value="1"/>
</dbReference>
<dbReference type="CDD" id="cd18032">
    <property type="entry name" value="DEXHc_RE_I_III_res"/>
    <property type="match status" value="1"/>
</dbReference>
<feature type="domain" description="Helicase C-terminal" evidence="2">
    <location>
        <begin position="368"/>
        <end position="520"/>
    </location>
</feature>
<keyword evidence="3" id="KW-0378">Hydrolase</keyword>
<gene>
    <name evidence="3" type="ORF">ABWT76_000665</name>
</gene>
<evidence type="ECO:0000259" key="1">
    <source>
        <dbReference type="PROSITE" id="PS51192"/>
    </source>
</evidence>